<feature type="signal peptide" evidence="1">
    <location>
        <begin position="1"/>
        <end position="30"/>
    </location>
</feature>
<sequence length="376" mass="40616">MTKAKPRARTGWRAAAGLALMLLAPLPVSAGSGIVDGQAATMEHAAGTPEYGVRDGSLVVAPIPFSNPTIGSGLVLGAGYLFNLDPASKPSMVGIGGLWSDNGSRGYGVNISLAFANNRWQVHGFHGKAGLNYDLYTPLGILPIRQDGRLSKLGLSYGVNHDLSFGLTLRHLDTSIEQKLIPLPPPFDRDIDLELLNIGAVVDWDTRDDTIYPRSGHRLYAEASHGEPLHQTRGRDYRKGYVNFDLFRPVGDHGVFAARFSACAADDEAPFFDKCALGLNDGFRGFSVTQFLDNRSASLQVAYRHRFGDRLGAVAFAGTGDVGPHYETFGEGGLHSAGGVGLRYRVSRKFPVDFAVDGSRNNLGENTLYIYVGQRF</sequence>
<evidence type="ECO:0000256" key="1">
    <source>
        <dbReference type="SAM" id="SignalP"/>
    </source>
</evidence>
<name>A0A2S0MT09_9RHOB</name>
<dbReference type="AlphaFoldDB" id="A0A2S0MT09"/>
<protein>
    <submittedName>
        <fullName evidence="2">BamA/TamA family outer membrane protein</fullName>
    </submittedName>
</protein>
<accession>A0A2S0MT09</accession>
<dbReference type="KEGG" id="thas:C6Y53_15795"/>
<evidence type="ECO:0000313" key="2">
    <source>
        <dbReference type="EMBL" id="AVO39025.1"/>
    </source>
</evidence>
<proteinExistence type="predicted"/>
<reference evidence="3" key="1">
    <citation type="submission" date="2018-03" db="EMBL/GenBank/DDBJ databases">
        <title>Genomic analysis of the strain SH-1 isolated from shrimp intestine.</title>
        <authorList>
            <person name="Kim Y.-S."/>
            <person name="Kim S.-E."/>
            <person name="Kim K.-H."/>
        </authorList>
    </citation>
    <scope>NUCLEOTIDE SEQUENCE [LARGE SCALE GENOMIC DNA]</scope>
    <source>
        <strain evidence="3">SH-1</strain>
    </source>
</reference>
<evidence type="ECO:0000313" key="3">
    <source>
        <dbReference type="Proteomes" id="UP000237655"/>
    </source>
</evidence>
<dbReference type="Proteomes" id="UP000237655">
    <property type="component" value="Chromosome"/>
</dbReference>
<gene>
    <name evidence="2" type="ORF">C6Y53_15795</name>
</gene>
<dbReference type="Gene3D" id="2.40.160.50">
    <property type="entry name" value="membrane protein fhac: a member of the omp85/tpsb transporter family"/>
    <property type="match status" value="1"/>
</dbReference>
<dbReference type="EMBL" id="CP027665">
    <property type="protein sequence ID" value="AVO39025.1"/>
    <property type="molecule type" value="Genomic_DNA"/>
</dbReference>
<feature type="chain" id="PRO_5015446920" evidence="1">
    <location>
        <begin position="31"/>
        <end position="376"/>
    </location>
</feature>
<organism evidence="2 3">
    <name type="scientific">Pukyongiella litopenaei</name>
    <dbReference type="NCBI Taxonomy" id="2605946"/>
    <lineage>
        <taxon>Bacteria</taxon>
        <taxon>Pseudomonadati</taxon>
        <taxon>Pseudomonadota</taxon>
        <taxon>Alphaproteobacteria</taxon>
        <taxon>Rhodobacterales</taxon>
        <taxon>Paracoccaceae</taxon>
        <taxon>Pukyongiella</taxon>
    </lineage>
</organism>
<keyword evidence="3" id="KW-1185">Reference proteome</keyword>
<keyword evidence="1" id="KW-0732">Signal</keyword>